<reference evidence="2 3" key="1">
    <citation type="journal article" date="2018" name="Mol. Biol. Evol.">
        <title>Broad Genomic Sampling Reveals a Smut Pathogenic Ancestry of the Fungal Clade Ustilaginomycotina.</title>
        <authorList>
            <person name="Kijpornyongpan T."/>
            <person name="Mondo S.J."/>
            <person name="Barry K."/>
            <person name="Sandor L."/>
            <person name="Lee J."/>
            <person name="Lipzen A."/>
            <person name="Pangilinan J."/>
            <person name="LaButti K."/>
            <person name="Hainaut M."/>
            <person name="Henrissat B."/>
            <person name="Grigoriev I.V."/>
            <person name="Spatafora J.W."/>
            <person name="Aime M.C."/>
        </authorList>
    </citation>
    <scope>NUCLEOTIDE SEQUENCE [LARGE SCALE GENOMIC DNA]</scope>
    <source>
        <strain evidence="2 3">MCA 4658</strain>
    </source>
</reference>
<organism evidence="2 3">
    <name type="scientific">Ceraceosorus guamensis</name>
    <dbReference type="NCBI Taxonomy" id="1522189"/>
    <lineage>
        <taxon>Eukaryota</taxon>
        <taxon>Fungi</taxon>
        <taxon>Dikarya</taxon>
        <taxon>Basidiomycota</taxon>
        <taxon>Ustilaginomycotina</taxon>
        <taxon>Exobasidiomycetes</taxon>
        <taxon>Ceraceosorales</taxon>
        <taxon>Ceraceosoraceae</taxon>
        <taxon>Ceraceosorus</taxon>
    </lineage>
</organism>
<dbReference type="AlphaFoldDB" id="A0A316VTE9"/>
<dbReference type="InParanoid" id="A0A316VTE9"/>
<keyword evidence="3" id="KW-1185">Reference proteome</keyword>
<dbReference type="OrthoDB" id="3053373at2759"/>
<dbReference type="EMBL" id="KZ819405">
    <property type="protein sequence ID" value="PWN40866.1"/>
    <property type="molecule type" value="Genomic_DNA"/>
</dbReference>
<evidence type="ECO:0000313" key="2">
    <source>
        <dbReference type="EMBL" id="PWN40866.1"/>
    </source>
</evidence>
<dbReference type="Proteomes" id="UP000245783">
    <property type="component" value="Unassembled WGS sequence"/>
</dbReference>
<gene>
    <name evidence="2" type="ORF">IE81DRAFT_342463</name>
</gene>
<evidence type="ECO:0000313" key="3">
    <source>
        <dbReference type="Proteomes" id="UP000245783"/>
    </source>
</evidence>
<dbReference type="GeneID" id="37037566"/>
<name>A0A316VTE9_9BASI</name>
<evidence type="ECO:0000256" key="1">
    <source>
        <dbReference type="SAM" id="MobiDB-lite"/>
    </source>
</evidence>
<sequence>MAPPTYCMRLPEPGYVHEVFETFDSCESTCASSLRASVFFNMRTLGRFSLVTVENHRSSFRGPARGAVSPQAILKTMQRPGLITAAGNYNLFKHAWFRWDVGQPRMNGWLYGCPVGETSLTRRHVPVPEVQRPHWKMPKTINPAKDSLWNRSFAYANELPLREGDRRGNDLFASLQAGDDALSFVLTSLKRGVPTTLSMTAEIEAAFDMAKTCVVRYEGEEYRWKDAKQRSLCAFVQSLPPLADVRDTYNVELFQSDPHDSKSRTQQSMLPGNWAHGREKNERSGKIELKDGRLIDYAYTCPSRGHGLDFNEMRDLLFAYLKFKDIDVALVKDIWNSDGSASIVQYLRRSDGTVLALSKGGLKGAPLPSYADDIPAHLVRDCPNYFILRRAVDDIDDAVSLRDSEIGDEDVPDAVEQSDKDDAPIWFENDMWRIKNVAHQRLAAESLIEHRVTQLEAAASILPTTCKVEPIANATMCFENATTERFCSMSSRAAKLRAGFARFLGWTTLHQRLARADSEAFFCSIGAQSIVGEQEEAVDLLLELRKLNEQLARGWNELRLSAKVCRWSSIKLDLALSVHNLSAYHERPSTYWPVVFLSLALLDISIDLYAPVQAGHLEVLPGQISPDIYLLVLCYGLIRGKGSSHFRWSGILYDFIVKRLASKFTLLALHFGSLRASSPTYYAAVIVPGLLTGGARVFSEPLLRWTQRREIKKMVQAVRTSSDARLKFFVEVLQELNKKQLRFVVQINERRREGQLAMTDETAIGNDVDRIANLADLFSMLSTKEIPSRMPHDNKTEKAIPMGGGILVGLIWMSLSYRSPVLLAGSSMHTGVQLGQLIWMFKNPGYSPAEMRRLVQEKLSAILVTTSTVGAILYARGTGAFEQVWILATVCVLTNGFELVAGNILSTAVDYMVERVLGLWRTLSRRVKQVEAEKNSHA</sequence>
<dbReference type="RefSeq" id="XP_025368026.1">
    <property type="nucleotide sequence ID" value="XM_025515696.1"/>
</dbReference>
<protein>
    <submittedName>
        <fullName evidence="2">Uncharacterized protein</fullName>
    </submittedName>
</protein>
<accession>A0A316VTE9</accession>
<feature type="region of interest" description="Disordered" evidence="1">
    <location>
        <begin position="256"/>
        <end position="283"/>
    </location>
</feature>
<proteinExistence type="predicted"/>